<gene>
    <name evidence="2" type="ORF">CON65_10540</name>
</gene>
<proteinExistence type="predicted"/>
<evidence type="ECO:0008006" key="4">
    <source>
        <dbReference type="Google" id="ProtNLM"/>
    </source>
</evidence>
<sequence>MKKLLVGTVSFVSVLGIGLFTNSYSSQADHGRPPAPSYAPAYGHGETWISDGHTGGIAVADSHADFPAPQEN</sequence>
<feature type="region of interest" description="Disordered" evidence="1">
    <location>
        <begin position="53"/>
        <end position="72"/>
    </location>
</feature>
<dbReference type="EMBL" id="NVOR01000030">
    <property type="protein sequence ID" value="PED82654.1"/>
    <property type="molecule type" value="Genomic_DNA"/>
</dbReference>
<dbReference type="Proteomes" id="UP000221020">
    <property type="component" value="Unassembled WGS sequence"/>
</dbReference>
<evidence type="ECO:0000313" key="2">
    <source>
        <dbReference type="EMBL" id="PED82654.1"/>
    </source>
</evidence>
<accession>A0AA91VCW7</accession>
<dbReference type="RefSeq" id="WP_097899692.1">
    <property type="nucleotide sequence ID" value="NZ_NVOR01000030.1"/>
</dbReference>
<evidence type="ECO:0000256" key="1">
    <source>
        <dbReference type="SAM" id="MobiDB-lite"/>
    </source>
</evidence>
<evidence type="ECO:0000313" key="3">
    <source>
        <dbReference type="Proteomes" id="UP000221020"/>
    </source>
</evidence>
<organism evidence="2 3">
    <name type="scientific">Bacillus pseudomycoides</name>
    <dbReference type="NCBI Taxonomy" id="64104"/>
    <lineage>
        <taxon>Bacteria</taxon>
        <taxon>Bacillati</taxon>
        <taxon>Bacillota</taxon>
        <taxon>Bacilli</taxon>
        <taxon>Bacillales</taxon>
        <taxon>Bacillaceae</taxon>
        <taxon>Bacillus</taxon>
        <taxon>Bacillus cereus group</taxon>
    </lineage>
</organism>
<protein>
    <recommendedName>
        <fullName evidence="4">Phr family secreted Rap phosphatase inhibitor</fullName>
    </recommendedName>
</protein>
<comment type="caution">
    <text evidence="2">The sequence shown here is derived from an EMBL/GenBank/DDBJ whole genome shotgun (WGS) entry which is preliminary data.</text>
</comment>
<dbReference type="AlphaFoldDB" id="A0AA91VCW7"/>
<reference evidence="2 3" key="1">
    <citation type="submission" date="2017-09" db="EMBL/GenBank/DDBJ databases">
        <title>Large-scale bioinformatics analysis of Bacillus genomes uncovers conserved roles of natural products in bacterial physiology.</title>
        <authorList>
            <consortium name="Agbiome Team Llc"/>
            <person name="Bleich R.M."/>
            <person name="Grubbs K.J."/>
            <person name="Santa Maria K.C."/>
            <person name="Allen S.E."/>
            <person name="Farag S."/>
            <person name="Shank E.A."/>
            <person name="Bowers A."/>
        </authorList>
    </citation>
    <scope>NUCLEOTIDE SEQUENCE [LARGE SCALE GENOMIC DNA]</scope>
    <source>
        <strain evidence="2 3">AFS092012</strain>
    </source>
</reference>
<name>A0AA91VCW7_9BACI</name>